<keyword evidence="3" id="KW-1185">Reference proteome</keyword>
<name>A0A1H0UGW0_9ACTN</name>
<protein>
    <submittedName>
        <fullName evidence="2">Uncharacterized protein</fullName>
    </submittedName>
</protein>
<sequence>MRFGYTLEHGPASRPLGAADPLIASLEVDTANRDPELLREALHDWAVAELSRCDSEFGLYTAEFGAWRAANGTGHHLRVLYLVWSGEEVLTSYTEDSPVNFAGVRLLTAQAEAFESLLATERRSERRTDRRTSSASPAPVV</sequence>
<evidence type="ECO:0000313" key="2">
    <source>
        <dbReference type="EMBL" id="SDP65255.1"/>
    </source>
</evidence>
<dbReference type="RefSeq" id="WP_092601539.1">
    <property type="nucleotide sequence ID" value="NZ_FNJR01000006.1"/>
</dbReference>
<evidence type="ECO:0000313" key="3">
    <source>
        <dbReference type="Proteomes" id="UP000199497"/>
    </source>
</evidence>
<dbReference type="OrthoDB" id="5185246at2"/>
<dbReference type="STRING" id="405564.SAMN04487905_106285"/>
<dbReference type="AlphaFoldDB" id="A0A1H0UGW0"/>
<reference evidence="3" key="1">
    <citation type="submission" date="2016-10" db="EMBL/GenBank/DDBJ databases">
        <authorList>
            <person name="Varghese N."/>
            <person name="Submissions S."/>
        </authorList>
    </citation>
    <scope>NUCLEOTIDE SEQUENCE [LARGE SCALE GENOMIC DNA]</scope>
    <source>
        <strain evidence="3">DSM 46732</strain>
    </source>
</reference>
<accession>A0A1H0UGW0</accession>
<proteinExistence type="predicted"/>
<gene>
    <name evidence="2" type="ORF">SAMN04487905_106285</name>
</gene>
<evidence type="ECO:0000256" key="1">
    <source>
        <dbReference type="SAM" id="MobiDB-lite"/>
    </source>
</evidence>
<feature type="compositionally biased region" description="Basic and acidic residues" evidence="1">
    <location>
        <begin position="121"/>
        <end position="132"/>
    </location>
</feature>
<dbReference type="Proteomes" id="UP000199497">
    <property type="component" value="Unassembled WGS sequence"/>
</dbReference>
<organism evidence="2 3">
    <name type="scientific">Actinopolyspora xinjiangensis</name>
    <dbReference type="NCBI Taxonomy" id="405564"/>
    <lineage>
        <taxon>Bacteria</taxon>
        <taxon>Bacillati</taxon>
        <taxon>Actinomycetota</taxon>
        <taxon>Actinomycetes</taxon>
        <taxon>Actinopolysporales</taxon>
        <taxon>Actinopolysporaceae</taxon>
        <taxon>Actinopolyspora</taxon>
    </lineage>
</organism>
<dbReference type="EMBL" id="FNJR01000006">
    <property type="protein sequence ID" value="SDP65255.1"/>
    <property type="molecule type" value="Genomic_DNA"/>
</dbReference>
<feature type="region of interest" description="Disordered" evidence="1">
    <location>
        <begin position="121"/>
        <end position="141"/>
    </location>
</feature>